<proteinExistence type="predicted"/>
<protein>
    <submittedName>
        <fullName evidence="2">Uncharacterized protein</fullName>
    </submittedName>
</protein>
<dbReference type="EMBL" id="ML995851">
    <property type="protein sequence ID" value="KAF2767829.1"/>
    <property type="molecule type" value="Genomic_DNA"/>
</dbReference>
<evidence type="ECO:0000313" key="3">
    <source>
        <dbReference type="Proteomes" id="UP000799436"/>
    </source>
</evidence>
<dbReference type="Proteomes" id="UP000799436">
    <property type="component" value="Unassembled WGS sequence"/>
</dbReference>
<name>A0A6G1L5I0_9PEZI</name>
<sequence>MKRLSLLLKKAHFKDQREVERQSCGSTIANRACQRCESTQRSGSKPREREIKELERRLRKEREEQKRQDAKERHQEKQREKRAQEARMNKEERAERQKLQDYEQGMTFEPPPGEKTMLTSQILKTVNITKHTGAAASAALDARIQSLIATIGACPAGFGWIPVDDEGYLCAAGNHLICEKDIEGLLGARWAWRWRVGGVGGIGGLAGLAGLAGASGIGGVNGLSGLGGLGGGGLGGMGGGDLGGTGGGMGGGLGGGFSGGLGGGHGSYG</sequence>
<keyword evidence="3" id="KW-1185">Reference proteome</keyword>
<dbReference type="AlphaFoldDB" id="A0A6G1L5I0"/>
<feature type="compositionally biased region" description="Basic and acidic residues" evidence="1">
    <location>
        <begin position="45"/>
        <end position="98"/>
    </location>
</feature>
<reference evidence="2" key="1">
    <citation type="journal article" date="2020" name="Stud. Mycol.">
        <title>101 Dothideomycetes genomes: a test case for predicting lifestyles and emergence of pathogens.</title>
        <authorList>
            <person name="Haridas S."/>
            <person name="Albert R."/>
            <person name="Binder M."/>
            <person name="Bloem J."/>
            <person name="Labutti K."/>
            <person name="Salamov A."/>
            <person name="Andreopoulos B."/>
            <person name="Baker S."/>
            <person name="Barry K."/>
            <person name="Bills G."/>
            <person name="Bluhm B."/>
            <person name="Cannon C."/>
            <person name="Castanera R."/>
            <person name="Culley D."/>
            <person name="Daum C."/>
            <person name="Ezra D."/>
            <person name="Gonzalez J."/>
            <person name="Henrissat B."/>
            <person name="Kuo A."/>
            <person name="Liang C."/>
            <person name="Lipzen A."/>
            <person name="Lutzoni F."/>
            <person name="Magnuson J."/>
            <person name="Mondo S."/>
            <person name="Nolan M."/>
            <person name="Ohm R."/>
            <person name="Pangilinan J."/>
            <person name="Park H.-J."/>
            <person name="Ramirez L."/>
            <person name="Alfaro M."/>
            <person name="Sun H."/>
            <person name="Tritt A."/>
            <person name="Yoshinaga Y."/>
            <person name="Zwiers L.-H."/>
            <person name="Turgeon B."/>
            <person name="Goodwin S."/>
            <person name="Spatafora J."/>
            <person name="Crous P."/>
            <person name="Grigoriev I."/>
        </authorList>
    </citation>
    <scope>NUCLEOTIDE SEQUENCE</scope>
    <source>
        <strain evidence="2">CBS 116005</strain>
    </source>
</reference>
<organism evidence="2 3">
    <name type="scientific">Teratosphaeria nubilosa</name>
    <dbReference type="NCBI Taxonomy" id="161662"/>
    <lineage>
        <taxon>Eukaryota</taxon>
        <taxon>Fungi</taxon>
        <taxon>Dikarya</taxon>
        <taxon>Ascomycota</taxon>
        <taxon>Pezizomycotina</taxon>
        <taxon>Dothideomycetes</taxon>
        <taxon>Dothideomycetidae</taxon>
        <taxon>Mycosphaerellales</taxon>
        <taxon>Teratosphaeriaceae</taxon>
        <taxon>Teratosphaeria</taxon>
    </lineage>
</organism>
<accession>A0A6G1L5I0</accession>
<feature type="region of interest" description="Disordered" evidence="1">
    <location>
        <begin position="34"/>
        <end position="98"/>
    </location>
</feature>
<evidence type="ECO:0000256" key="1">
    <source>
        <dbReference type="SAM" id="MobiDB-lite"/>
    </source>
</evidence>
<evidence type="ECO:0000313" key="2">
    <source>
        <dbReference type="EMBL" id="KAF2767829.1"/>
    </source>
</evidence>
<gene>
    <name evidence="2" type="ORF">EJ03DRAFT_352721</name>
</gene>